<dbReference type="Pfam" id="PF13618">
    <property type="entry name" value="Gluconate_2-dh3"/>
    <property type="match status" value="1"/>
</dbReference>
<dbReference type="RefSeq" id="WP_283343907.1">
    <property type="nucleotide sequence ID" value="NZ_JASHIF010000004.1"/>
</dbReference>
<dbReference type="InterPro" id="IPR027056">
    <property type="entry name" value="Gluconate_2DH_su3"/>
</dbReference>
<gene>
    <name evidence="2" type="ORF">QM524_06200</name>
</gene>
<reference evidence="2 3" key="1">
    <citation type="submission" date="2023-05" db="EMBL/GenBank/DDBJ databases">
        <title>Novel species of genus Flectobacillus isolated from stream in China.</title>
        <authorList>
            <person name="Lu H."/>
        </authorList>
    </citation>
    <scope>NUCLEOTIDE SEQUENCE [LARGE SCALE GENOMIC DNA]</scope>
    <source>
        <strain evidence="2 3">KCTC 42575</strain>
    </source>
</reference>
<dbReference type="Proteomes" id="UP001236507">
    <property type="component" value="Unassembled WGS sequence"/>
</dbReference>
<dbReference type="GO" id="GO:0016491">
    <property type="term" value="F:oxidoreductase activity"/>
    <property type="evidence" value="ECO:0007669"/>
    <property type="project" value="UniProtKB-KW"/>
</dbReference>
<evidence type="ECO:0000313" key="2">
    <source>
        <dbReference type="EMBL" id="MDI9858790.1"/>
    </source>
</evidence>
<dbReference type="EMBL" id="JASHIF010000004">
    <property type="protein sequence ID" value="MDI9858790.1"/>
    <property type="molecule type" value="Genomic_DNA"/>
</dbReference>
<evidence type="ECO:0000313" key="3">
    <source>
        <dbReference type="Proteomes" id="UP001236507"/>
    </source>
</evidence>
<proteinExistence type="predicted"/>
<protein>
    <submittedName>
        <fullName evidence="2">Gluconate 2-dehydrogenase subunit 3 family protein</fullName>
        <ecNumber evidence="2">1.-.-.-</ecNumber>
    </submittedName>
</protein>
<dbReference type="EC" id="1.-.-.-" evidence="2"/>
<evidence type="ECO:0000256" key="1">
    <source>
        <dbReference type="SAM" id="SignalP"/>
    </source>
</evidence>
<name>A0ABT6Y5F0_9BACT</name>
<keyword evidence="2" id="KW-0560">Oxidoreductase</keyword>
<organism evidence="2 3">
    <name type="scientific">Flectobacillus roseus</name>
    <dbReference type="NCBI Taxonomy" id="502259"/>
    <lineage>
        <taxon>Bacteria</taxon>
        <taxon>Pseudomonadati</taxon>
        <taxon>Bacteroidota</taxon>
        <taxon>Cytophagia</taxon>
        <taxon>Cytophagales</taxon>
        <taxon>Flectobacillaceae</taxon>
        <taxon>Flectobacillus</taxon>
    </lineage>
</organism>
<feature type="signal peptide" evidence="1">
    <location>
        <begin position="1"/>
        <end position="26"/>
    </location>
</feature>
<comment type="caution">
    <text evidence="2">The sequence shown here is derived from an EMBL/GenBank/DDBJ whole genome shotgun (WGS) entry which is preliminary data.</text>
</comment>
<keyword evidence="1" id="KW-0732">Signal</keyword>
<feature type="chain" id="PRO_5046155441" evidence="1">
    <location>
        <begin position="27"/>
        <end position="172"/>
    </location>
</feature>
<accession>A0ABT6Y5F0</accession>
<keyword evidence="3" id="KW-1185">Reference proteome</keyword>
<sequence length="172" mass="19136">MKRRSAIKNLSMAVGVAISWPSWAQAWTPESLPQTVQPILSGSLDLLGEVVETIIPESSTPGAKSLKVHVLVDRMIRDCYGPEAQQTYAQGLNLCNDFSEKMNQKPFSQASKTEREKVLKEMSVSENPVAKGFITLVKNLTIRGYMNSEYVMTNILHFNMAPGYYHGCVPVK</sequence>